<evidence type="ECO:0000256" key="3">
    <source>
        <dbReference type="ARBA" id="ARBA00023163"/>
    </source>
</evidence>
<dbReference type="RefSeq" id="WP_345010876.1">
    <property type="nucleotide sequence ID" value="NZ_BAAAZY010000007.1"/>
</dbReference>
<comment type="caution">
    <text evidence="5">The sequence shown here is derived from an EMBL/GenBank/DDBJ whole genome shotgun (WGS) entry which is preliminary data.</text>
</comment>
<dbReference type="PANTHER" id="PTHR43132">
    <property type="entry name" value="ARSENICAL RESISTANCE OPERON REPRESSOR ARSR-RELATED"/>
    <property type="match status" value="1"/>
</dbReference>
<dbReference type="SUPFAM" id="SSF46785">
    <property type="entry name" value="Winged helix' DNA-binding domain"/>
    <property type="match status" value="1"/>
</dbReference>
<keyword evidence="2" id="KW-0238">DNA-binding</keyword>
<dbReference type="InterPro" id="IPR011991">
    <property type="entry name" value="ArsR-like_HTH"/>
</dbReference>
<evidence type="ECO:0000313" key="5">
    <source>
        <dbReference type="EMBL" id="GAA4049930.1"/>
    </source>
</evidence>
<gene>
    <name evidence="5" type="ORF">GCM10022233_20370</name>
</gene>
<dbReference type="PANTHER" id="PTHR43132:SF8">
    <property type="entry name" value="HTH-TYPE TRANSCRIPTIONAL REGULATOR KMTR"/>
    <property type="match status" value="1"/>
</dbReference>
<keyword evidence="6" id="KW-1185">Reference proteome</keyword>
<keyword evidence="1" id="KW-0805">Transcription regulation</keyword>
<dbReference type="SMART" id="SM00418">
    <property type="entry name" value="HTH_ARSR"/>
    <property type="match status" value="1"/>
</dbReference>
<dbReference type="InterPro" id="IPR036390">
    <property type="entry name" value="WH_DNA-bd_sf"/>
</dbReference>
<evidence type="ECO:0000313" key="6">
    <source>
        <dbReference type="Proteomes" id="UP001499984"/>
    </source>
</evidence>
<feature type="domain" description="HTH arsR-type" evidence="4">
    <location>
        <begin position="240"/>
        <end position="332"/>
    </location>
</feature>
<reference evidence="6" key="1">
    <citation type="journal article" date="2019" name="Int. J. Syst. Evol. Microbiol.">
        <title>The Global Catalogue of Microorganisms (GCM) 10K type strain sequencing project: providing services to taxonomists for standard genome sequencing and annotation.</title>
        <authorList>
            <consortium name="The Broad Institute Genomics Platform"/>
            <consortium name="The Broad Institute Genome Sequencing Center for Infectious Disease"/>
            <person name="Wu L."/>
            <person name="Ma J."/>
        </authorList>
    </citation>
    <scope>NUCLEOTIDE SEQUENCE [LARGE SCALE GENOMIC DNA]</scope>
    <source>
        <strain evidence="6">JCM 16925</strain>
    </source>
</reference>
<dbReference type="Proteomes" id="UP001499984">
    <property type="component" value="Unassembled WGS sequence"/>
</dbReference>
<accession>A0ABP7UQG9</accession>
<dbReference type="Pfam" id="PF01022">
    <property type="entry name" value="HTH_5"/>
    <property type="match status" value="1"/>
</dbReference>
<protein>
    <submittedName>
        <fullName evidence="5">Winged helix-turn-helix domain-containing protein</fullName>
    </submittedName>
</protein>
<dbReference type="InterPro" id="IPR001845">
    <property type="entry name" value="HTH_ArsR_DNA-bd_dom"/>
</dbReference>
<dbReference type="CDD" id="cd00090">
    <property type="entry name" value="HTH_ARSR"/>
    <property type="match status" value="1"/>
</dbReference>
<dbReference type="PRINTS" id="PR00778">
    <property type="entry name" value="HTHARSR"/>
</dbReference>
<dbReference type="InterPro" id="IPR051011">
    <property type="entry name" value="Metal_resp_trans_reg"/>
</dbReference>
<proteinExistence type="predicted"/>
<keyword evidence="3" id="KW-0804">Transcription</keyword>
<organism evidence="5 6">
    <name type="scientific">Streptomyces shaanxiensis</name>
    <dbReference type="NCBI Taxonomy" id="653357"/>
    <lineage>
        <taxon>Bacteria</taxon>
        <taxon>Bacillati</taxon>
        <taxon>Actinomycetota</taxon>
        <taxon>Actinomycetes</taxon>
        <taxon>Kitasatosporales</taxon>
        <taxon>Streptomycetaceae</taxon>
        <taxon>Streptomyces</taxon>
    </lineage>
</organism>
<evidence type="ECO:0000256" key="1">
    <source>
        <dbReference type="ARBA" id="ARBA00023015"/>
    </source>
</evidence>
<dbReference type="EMBL" id="BAAAZY010000007">
    <property type="protein sequence ID" value="GAA4049930.1"/>
    <property type="molecule type" value="Genomic_DNA"/>
</dbReference>
<dbReference type="PROSITE" id="PS50987">
    <property type="entry name" value="HTH_ARSR_2"/>
    <property type="match status" value="1"/>
</dbReference>
<name>A0ABP7UQG9_9ACTN</name>
<evidence type="ECO:0000259" key="4">
    <source>
        <dbReference type="PROSITE" id="PS50987"/>
    </source>
</evidence>
<dbReference type="Gene3D" id="1.10.10.10">
    <property type="entry name" value="Winged helix-like DNA-binding domain superfamily/Winged helix DNA-binding domain"/>
    <property type="match status" value="1"/>
</dbReference>
<evidence type="ECO:0000256" key="2">
    <source>
        <dbReference type="ARBA" id="ARBA00023125"/>
    </source>
</evidence>
<dbReference type="InterPro" id="IPR036388">
    <property type="entry name" value="WH-like_DNA-bd_sf"/>
</dbReference>
<sequence>MAVRIHFTDADLAHVRLAQAPDPMWEALLSMHMLQTDTGSAVFGGWRQRIRRELTADVRPLLRLAPPVGCSADFLTPAAGTGGLDAGVGALLSTPRLRFRGDLVELARAGRRLPPWARSLADGDKEAVVHLARSFRGYFATALAPWWDRVRARFDAERAIHSRYLTDGDLGGLLSTLHAGLVWRQPVLEVTGMGADRDVHLDGRGLLVLPSYFCWRKPTLLKDPALPCVVAYPMTHETVLSGGAPGLRSLNALLGRTRAGILGSVAEHGLTTTELAHDAGISPATASHHVGILRKAGLVSTCKAGKAVLHTVTPLGLALLDGRVGTRQRRLA</sequence>